<gene>
    <name evidence="2" type="ORF">OUZ56_008514</name>
</gene>
<keyword evidence="3" id="KW-1185">Reference proteome</keyword>
<reference evidence="2 3" key="1">
    <citation type="journal article" date="2023" name="Nucleic Acids Res.">
        <title>The hologenome of Daphnia magna reveals possible DNA methylation and microbiome-mediated evolution of the host genome.</title>
        <authorList>
            <person name="Chaturvedi A."/>
            <person name="Li X."/>
            <person name="Dhandapani V."/>
            <person name="Marshall H."/>
            <person name="Kissane S."/>
            <person name="Cuenca-Cambronero M."/>
            <person name="Asole G."/>
            <person name="Calvet F."/>
            <person name="Ruiz-Romero M."/>
            <person name="Marangio P."/>
            <person name="Guigo R."/>
            <person name="Rago D."/>
            <person name="Mirbahai L."/>
            <person name="Eastwood N."/>
            <person name="Colbourne J.K."/>
            <person name="Zhou J."/>
            <person name="Mallon E."/>
            <person name="Orsini L."/>
        </authorList>
    </citation>
    <scope>NUCLEOTIDE SEQUENCE [LARGE SCALE GENOMIC DNA]</scope>
    <source>
        <strain evidence="2">LRV0_1</strain>
    </source>
</reference>
<organism evidence="2 3">
    <name type="scientific">Daphnia magna</name>
    <dbReference type="NCBI Taxonomy" id="35525"/>
    <lineage>
        <taxon>Eukaryota</taxon>
        <taxon>Metazoa</taxon>
        <taxon>Ecdysozoa</taxon>
        <taxon>Arthropoda</taxon>
        <taxon>Crustacea</taxon>
        <taxon>Branchiopoda</taxon>
        <taxon>Diplostraca</taxon>
        <taxon>Cladocera</taxon>
        <taxon>Anomopoda</taxon>
        <taxon>Daphniidae</taxon>
        <taxon>Daphnia</taxon>
    </lineage>
</organism>
<protein>
    <submittedName>
        <fullName evidence="2">Uncharacterized protein</fullName>
    </submittedName>
</protein>
<sequence>MSSTVATSVKKQLNQLEGGNSYEKQYHQRIRYLGHIAAGNDRRTMLYIHVRGTEQGRLF</sequence>
<dbReference type="EMBL" id="JAOYFB010000037">
    <property type="protein sequence ID" value="KAK4023080.1"/>
    <property type="molecule type" value="Genomic_DNA"/>
</dbReference>
<evidence type="ECO:0000256" key="1">
    <source>
        <dbReference type="SAM" id="MobiDB-lite"/>
    </source>
</evidence>
<name>A0ABR0ADL9_9CRUS</name>
<accession>A0ABR0ADL9</accession>
<comment type="caution">
    <text evidence="2">The sequence shown here is derived from an EMBL/GenBank/DDBJ whole genome shotgun (WGS) entry which is preliminary data.</text>
</comment>
<evidence type="ECO:0000313" key="2">
    <source>
        <dbReference type="EMBL" id="KAK4023080.1"/>
    </source>
</evidence>
<dbReference type="Proteomes" id="UP001234178">
    <property type="component" value="Unassembled WGS sequence"/>
</dbReference>
<feature type="compositionally biased region" description="Polar residues" evidence="1">
    <location>
        <begin position="1"/>
        <end position="18"/>
    </location>
</feature>
<evidence type="ECO:0000313" key="3">
    <source>
        <dbReference type="Proteomes" id="UP001234178"/>
    </source>
</evidence>
<feature type="region of interest" description="Disordered" evidence="1">
    <location>
        <begin position="1"/>
        <end position="20"/>
    </location>
</feature>
<proteinExistence type="predicted"/>